<dbReference type="CDD" id="cd00030">
    <property type="entry name" value="C2"/>
    <property type="match status" value="1"/>
</dbReference>
<dbReference type="PANTHER" id="PTHR32097">
    <property type="entry name" value="CAMP-BINDING PROTEIN 1-RELATED"/>
    <property type="match status" value="1"/>
</dbReference>
<comment type="caution">
    <text evidence="2">The sequence shown here is derived from an EMBL/GenBank/DDBJ whole genome shotgun (WGS) entry which is preliminary data.</text>
</comment>
<name>A0ABN9V135_9DINO</name>
<dbReference type="InterPro" id="IPR051324">
    <property type="entry name" value="Stress/Tellurium_Resist"/>
</dbReference>
<protein>
    <recommendedName>
        <fullName evidence="1">C2 domain-containing protein</fullName>
    </recommendedName>
</protein>
<dbReference type="Pfam" id="PF02342">
    <property type="entry name" value="TerD"/>
    <property type="match status" value="2"/>
</dbReference>
<dbReference type="Pfam" id="PF00168">
    <property type="entry name" value="C2"/>
    <property type="match status" value="1"/>
</dbReference>
<evidence type="ECO:0000313" key="3">
    <source>
        <dbReference type="Proteomes" id="UP001189429"/>
    </source>
</evidence>
<organism evidence="2 3">
    <name type="scientific">Prorocentrum cordatum</name>
    <dbReference type="NCBI Taxonomy" id="2364126"/>
    <lineage>
        <taxon>Eukaryota</taxon>
        <taxon>Sar</taxon>
        <taxon>Alveolata</taxon>
        <taxon>Dinophyceae</taxon>
        <taxon>Prorocentrales</taxon>
        <taxon>Prorocentraceae</taxon>
        <taxon>Prorocentrum</taxon>
    </lineage>
</organism>
<dbReference type="InterPro" id="IPR035892">
    <property type="entry name" value="C2_domain_sf"/>
</dbReference>
<accession>A0ABN9V135</accession>
<dbReference type="Proteomes" id="UP001189429">
    <property type="component" value="Unassembled WGS sequence"/>
</dbReference>
<dbReference type="PROSITE" id="PS50004">
    <property type="entry name" value="C2"/>
    <property type="match status" value="1"/>
</dbReference>
<dbReference type="InterPro" id="IPR000008">
    <property type="entry name" value="C2_dom"/>
</dbReference>
<dbReference type="EMBL" id="CAUYUJ010016535">
    <property type="protein sequence ID" value="CAK0866424.1"/>
    <property type="molecule type" value="Genomic_DNA"/>
</dbReference>
<gene>
    <name evidence="2" type="ORF">PCOR1329_LOCUS53613</name>
</gene>
<dbReference type="SMART" id="SM00239">
    <property type="entry name" value="C2"/>
    <property type="match status" value="1"/>
</dbReference>
<reference evidence="2" key="1">
    <citation type="submission" date="2023-10" db="EMBL/GenBank/DDBJ databases">
        <authorList>
            <person name="Chen Y."/>
            <person name="Shah S."/>
            <person name="Dougan E. K."/>
            <person name="Thang M."/>
            <person name="Chan C."/>
        </authorList>
    </citation>
    <scope>NUCLEOTIDE SEQUENCE [LARGE SCALE GENOMIC DNA]</scope>
</reference>
<proteinExistence type="predicted"/>
<dbReference type="PANTHER" id="PTHR32097:SF17">
    <property type="entry name" value="CAMP-BINDING PROTEIN 1-RELATED"/>
    <property type="match status" value="1"/>
</dbReference>
<feature type="domain" description="C2" evidence="1">
    <location>
        <begin position="378"/>
        <end position="497"/>
    </location>
</feature>
<keyword evidence="3" id="KW-1185">Reference proteome</keyword>
<evidence type="ECO:0000259" key="1">
    <source>
        <dbReference type="PROSITE" id="PS50004"/>
    </source>
</evidence>
<dbReference type="InterPro" id="IPR003325">
    <property type="entry name" value="TerD"/>
</dbReference>
<dbReference type="CDD" id="cd06974">
    <property type="entry name" value="TerD_like"/>
    <property type="match status" value="1"/>
</dbReference>
<sequence>MARDLELGQELPVSCQRLGFGLSWDEVRGQPAGGGVRRVWETSGRGGGYYNNLKALGKGLLHGSDEVSGAKKGIDEIVWADLERLAAQVELIVYVVACHSGGHLRDIRNGRFHILEDSLSNEVGQFSLERSDEEVDLVAAVKRDGNGWSIGLIQEPAQDGQHFIDILEPTIGNYVRKVIPGAPRRIKACFAMEKGGVADLPRSSELGAIKAGLGWDTAKGEIDLDVSAILLDQGGGHVDTVFFSNLEAPGIKHSGDNLTGAGTGDDEVIHVDLNALGPRVHQVFFVINIYTRGKSFAQVANPYCRVLMDSGDEFCKFRLAEAGDQQGLLMARLMKEANRWGFQALGMPSAGSMWKDSMPDVMKYAATKASDLQTMDAPSAARGSSCSARASTRGLRVTIVSATGLRSADWNGKSDPYCTVEFEGQPASRVKTSHQSKTLSPTWNEAFVLSGGGGGGGLRFCLYDYDMLGSHDALGECVLPAEQLSSGTFDGSLDVLFSGEGWRRGQGLRQSPGRRAARVTSNAKKRMFCSRLQLLGYPIKLVCFWFYGMRIRFLSRCSSSPSSSSPPCSGCLAPRAGMPQHIPVL</sequence>
<dbReference type="Gene3D" id="2.60.60.30">
    <property type="entry name" value="sav2460 like domains"/>
    <property type="match status" value="2"/>
</dbReference>
<dbReference type="Gene3D" id="2.60.40.150">
    <property type="entry name" value="C2 domain"/>
    <property type="match status" value="1"/>
</dbReference>
<evidence type="ECO:0000313" key="2">
    <source>
        <dbReference type="EMBL" id="CAK0866424.1"/>
    </source>
</evidence>
<dbReference type="SUPFAM" id="SSF49562">
    <property type="entry name" value="C2 domain (Calcium/lipid-binding domain, CaLB)"/>
    <property type="match status" value="1"/>
</dbReference>
<dbReference type="PRINTS" id="PR00360">
    <property type="entry name" value="C2DOMAIN"/>
</dbReference>